<dbReference type="EMBL" id="FNPI01000001">
    <property type="protein sequence ID" value="SDY31375.1"/>
    <property type="molecule type" value="Genomic_DNA"/>
</dbReference>
<evidence type="ECO:0000313" key="1">
    <source>
        <dbReference type="EMBL" id="SDY31375.1"/>
    </source>
</evidence>
<accession>A0A1H3IVM2</accession>
<evidence type="ECO:0000313" key="2">
    <source>
        <dbReference type="Proteomes" id="UP000198935"/>
    </source>
</evidence>
<keyword evidence="2" id="KW-1185">Reference proteome</keyword>
<gene>
    <name evidence="1" type="ORF">SAMN05421736_101932</name>
</gene>
<proteinExistence type="predicted"/>
<protein>
    <submittedName>
        <fullName evidence="1">Uncharacterized protein</fullName>
    </submittedName>
</protein>
<dbReference type="AlphaFoldDB" id="A0A1H3IVM2"/>
<sequence>MPETSLEAAVLERKNVYEDKIGRYHAEMFSRTVYEDKIESEAGEIVLKKCL</sequence>
<organism evidence="1 2">
    <name type="scientific">Evansella caseinilytica</name>
    <dbReference type="NCBI Taxonomy" id="1503961"/>
    <lineage>
        <taxon>Bacteria</taxon>
        <taxon>Bacillati</taxon>
        <taxon>Bacillota</taxon>
        <taxon>Bacilli</taxon>
        <taxon>Bacillales</taxon>
        <taxon>Bacillaceae</taxon>
        <taxon>Evansella</taxon>
    </lineage>
</organism>
<reference evidence="2" key="1">
    <citation type="submission" date="2016-10" db="EMBL/GenBank/DDBJ databases">
        <authorList>
            <person name="Varghese N."/>
            <person name="Submissions S."/>
        </authorList>
    </citation>
    <scope>NUCLEOTIDE SEQUENCE [LARGE SCALE GENOMIC DNA]</scope>
    <source>
        <strain evidence="2">SP</strain>
    </source>
</reference>
<dbReference type="Proteomes" id="UP000198935">
    <property type="component" value="Unassembled WGS sequence"/>
</dbReference>
<name>A0A1H3IVM2_9BACI</name>